<keyword evidence="5" id="KW-0503">Monooxygenase</keyword>
<gene>
    <name evidence="7" type="ORF">PILCRDRAFT_827984</name>
</gene>
<name>A0A0C3BBG7_PILCF</name>
<evidence type="ECO:0000259" key="6">
    <source>
        <dbReference type="Pfam" id="PF01494"/>
    </source>
</evidence>
<dbReference type="InParanoid" id="A0A0C3BBG7"/>
<dbReference type="AlphaFoldDB" id="A0A0C3BBG7"/>
<evidence type="ECO:0000313" key="8">
    <source>
        <dbReference type="Proteomes" id="UP000054166"/>
    </source>
</evidence>
<keyword evidence="3" id="KW-0274">FAD</keyword>
<evidence type="ECO:0000256" key="5">
    <source>
        <dbReference type="ARBA" id="ARBA00023033"/>
    </source>
</evidence>
<keyword evidence="8" id="KW-1185">Reference proteome</keyword>
<evidence type="ECO:0000256" key="3">
    <source>
        <dbReference type="ARBA" id="ARBA00022827"/>
    </source>
</evidence>
<dbReference type="EMBL" id="KN833057">
    <property type="protein sequence ID" value="KIM74657.1"/>
    <property type="molecule type" value="Genomic_DNA"/>
</dbReference>
<dbReference type="InterPro" id="IPR002938">
    <property type="entry name" value="FAD-bd"/>
</dbReference>
<reference evidence="8" key="2">
    <citation type="submission" date="2015-01" db="EMBL/GenBank/DDBJ databases">
        <title>Evolutionary Origins and Diversification of the Mycorrhizal Mutualists.</title>
        <authorList>
            <consortium name="DOE Joint Genome Institute"/>
            <consortium name="Mycorrhizal Genomics Consortium"/>
            <person name="Kohler A."/>
            <person name="Kuo A."/>
            <person name="Nagy L.G."/>
            <person name="Floudas D."/>
            <person name="Copeland A."/>
            <person name="Barry K.W."/>
            <person name="Cichocki N."/>
            <person name="Veneault-Fourrey C."/>
            <person name="LaButti K."/>
            <person name="Lindquist E.A."/>
            <person name="Lipzen A."/>
            <person name="Lundell T."/>
            <person name="Morin E."/>
            <person name="Murat C."/>
            <person name="Riley R."/>
            <person name="Ohm R."/>
            <person name="Sun H."/>
            <person name="Tunlid A."/>
            <person name="Henrissat B."/>
            <person name="Grigoriev I.V."/>
            <person name="Hibbett D.S."/>
            <person name="Martin F."/>
        </authorList>
    </citation>
    <scope>NUCLEOTIDE SEQUENCE [LARGE SCALE GENOMIC DNA]</scope>
    <source>
        <strain evidence="8">F 1598</strain>
    </source>
</reference>
<dbReference type="PANTHER" id="PTHR13789:SF309">
    <property type="entry name" value="PUTATIVE (AFU_ORTHOLOGUE AFUA_6G14510)-RELATED"/>
    <property type="match status" value="1"/>
</dbReference>
<sequence length="429" mass="47528">MSKLKIIVVGSGIGGSAAALFLSRLPVQVTILESRPTRSASLAGAVLNFSPNGMAVLSGLGLADTIIQRDNGIEVPAISMYDSSGSFLGKVPHGSKERYGYPSLMTTRWDIHEVLLEDAEKRGIKVRYGAKVRALQESEDGVVVQWSENGEDKESKVDLVVGADGIWSVVRQSVYDHIKSPCPQPTYNGLVGIGGMLKVASISNLDKFINHEKPVVMIHGRNGFFGITLYDSKAENVGWWSTHEAPEKAEGDWQTPKEQTLSEVKRRHSNWAFPVSQIVTAAETDDFEPMVWPSYEVDNLKYWHTNRMILIGDAAHATPPHAGQGASQALEDAAYLAHLLRQLLSSTKLDVLTAMELRSVLSAFQEARQKRVNEIIAEANKRGDGKRELSAIGMFVKKWSMKIFFTFIMKESWLDGWFGYEVPGIHEWL</sequence>
<dbReference type="Proteomes" id="UP000054166">
    <property type="component" value="Unassembled WGS sequence"/>
</dbReference>
<dbReference type="HOGENOM" id="CLU_009665_19_5_1"/>
<dbReference type="Pfam" id="PF01494">
    <property type="entry name" value="FAD_binding_3"/>
    <property type="match status" value="1"/>
</dbReference>
<evidence type="ECO:0000256" key="2">
    <source>
        <dbReference type="ARBA" id="ARBA00022630"/>
    </source>
</evidence>
<proteinExistence type="inferred from homology"/>
<dbReference type="Gene3D" id="3.50.50.60">
    <property type="entry name" value="FAD/NAD(P)-binding domain"/>
    <property type="match status" value="1"/>
</dbReference>
<accession>A0A0C3BBG7</accession>
<dbReference type="OrthoDB" id="47494at2759"/>
<dbReference type="InterPro" id="IPR036188">
    <property type="entry name" value="FAD/NAD-bd_sf"/>
</dbReference>
<evidence type="ECO:0000256" key="1">
    <source>
        <dbReference type="ARBA" id="ARBA00007992"/>
    </source>
</evidence>
<keyword evidence="4" id="KW-0560">Oxidoreductase</keyword>
<dbReference type="InterPro" id="IPR050493">
    <property type="entry name" value="FAD-dep_Monooxygenase_BioMet"/>
</dbReference>
<dbReference type="GO" id="GO:0004497">
    <property type="term" value="F:monooxygenase activity"/>
    <property type="evidence" value="ECO:0007669"/>
    <property type="project" value="UniProtKB-KW"/>
</dbReference>
<dbReference type="PANTHER" id="PTHR13789">
    <property type="entry name" value="MONOOXYGENASE"/>
    <property type="match status" value="1"/>
</dbReference>
<keyword evidence="2" id="KW-0285">Flavoprotein</keyword>
<evidence type="ECO:0000313" key="7">
    <source>
        <dbReference type="EMBL" id="KIM74657.1"/>
    </source>
</evidence>
<feature type="domain" description="FAD-binding" evidence="6">
    <location>
        <begin position="4"/>
        <end position="345"/>
    </location>
</feature>
<comment type="similarity">
    <text evidence="1">Belongs to the paxM FAD-dependent monooxygenase family.</text>
</comment>
<dbReference type="STRING" id="765440.A0A0C3BBG7"/>
<dbReference type="SUPFAM" id="SSF51905">
    <property type="entry name" value="FAD/NAD(P)-binding domain"/>
    <property type="match status" value="1"/>
</dbReference>
<reference evidence="7 8" key="1">
    <citation type="submission" date="2014-04" db="EMBL/GenBank/DDBJ databases">
        <authorList>
            <consortium name="DOE Joint Genome Institute"/>
            <person name="Kuo A."/>
            <person name="Tarkka M."/>
            <person name="Buscot F."/>
            <person name="Kohler A."/>
            <person name="Nagy L.G."/>
            <person name="Floudas D."/>
            <person name="Copeland A."/>
            <person name="Barry K.W."/>
            <person name="Cichocki N."/>
            <person name="Veneault-Fourrey C."/>
            <person name="LaButti K."/>
            <person name="Lindquist E.A."/>
            <person name="Lipzen A."/>
            <person name="Lundell T."/>
            <person name="Morin E."/>
            <person name="Murat C."/>
            <person name="Sun H."/>
            <person name="Tunlid A."/>
            <person name="Henrissat B."/>
            <person name="Grigoriev I.V."/>
            <person name="Hibbett D.S."/>
            <person name="Martin F."/>
            <person name="Nordberg H.P."/>
            <person name="Cantor M.N."/>
            <person name="Hua S.X."/>
        </authorList>
    </citation>
    <scope>NUCLEOTIDE SEQUENCE [LARGE SCALE GENOMIC DNA]</scope>
    <source>
        <strain evidence="7 8">F 1598</strain>
    </source>
</reference>
<evidence type="ECO:0000256" key="4">
    <source>
        <dbReference type="ARBA" id="ARBA00023002"/>
    </source>
</evidence>
<organism evidence="7 8">
    <name type="scientific">Piloderma croceum (strain F 1598)</name>
    <dbReference type="NCBI Taxonomy" id="765440"/>
    <lineage>
        <taxon>Eukaryota</taxon>
        <taxon>Fungi</taxon>
        <taxon>Dikarya</taxon>
        <taxon>Basidiomycota</taxon>
        <taxon>Agaricomycotina</taxon>
        <taxon>Agaricomycetes</taxon>
        <taxon>Agaricomycetidae</taxon>
        <taxon>Atheliales</taxon>
        <taxon>Atheliaceae</taxon>
        <taxon>Piloderma</taxon>
    </lineage>
</organism>
<protein>
    <recommendedName>
        <fullName evidence="6">FAD-binding domain-containing protein</fullName>
    </recommendedName>
</protein>
<dbReference type="GO" id="GO:0071949">
    <property type="term" value="F:FAD binding"/>
    <property type="evidence" value="ECO:0007669"/>
    <property type="project" value="InterPro"/>
</dbReference>
<dbReference type="PRINTS" id="PR00420">
    <property type="entry name" value="RNGMNOXGNASE"/>
</dbReference>